<name>A0ABU0G1S1_9HYPH</name>
<keyword evidence="2" id="KW-0732">Signal</keyword>
<dbReference type="InterPro" id="IPR011990">
    <property type="entry name" value="TPR-like_helical_dom_sf"/>
</dbReference>
<dbReference type="InterPro" id="IPR019734">
    <property type="entry name" value="TPR_rpt"/>
</dbReference>
<dbReference type="EMBL" id="JAUSUW010000001">
    <property type="protein sequence ID" value="MDQ0419280.1"/>
    <property type="molecule type" value="Genomic_DNA"/>
</dbReference>
<protein>
    <submittedName>
        <fullName evidence="3">Tfp pilus assembly protein PilF</fullName>
    </submittedName>
</protein>
<evidence type="ECO:0000256" key="2">
    <source>
        <dbReference type="SAM" id="SignalP"/>
    </source>
</evidence>
<feature type="signal peptide" evidence="2">
    <location>
        <begin position="1"/>
        <end position="23"/>
    </location>
</feature>
<dbReference type="SMART" id="SM00028">
    <property type="entry name" value="TPR"/>
    <property type="match status" value="2"/>
</dbReference>
<evidence type="ECO:0000256" key="1">
    <source>
        <dbReference type="PROSITE-ProRule" id="PRU00339"/>
    </source>
</evidence>
<evidence type="ECO:0000313" key="4">
    <source>
        <dbReference type="Proteomes" id="UP001238496"/>
    </source>
</evidence>
<dbReference type="PROSITE" id="PS50005">
    <property type="entry name" value="TPR"/>
    <property type="match status" value="1"/>
</dbReference>
<dbReference type="Gene3D" id="1.25.40.10">
    <property type="entry name" value="Tetratricopeptide repeat domain"/>
    <property type="match status" value="1"/>
</dbReference>
<reference evidence="3 4" key="1">
    <citation type="submission" date="2023-07" db="EMBL/GenBank/DDBJ databases">
        <title>Genomic Encyclopedia of Type Strains, Phase IV (KMG-IV): sequencing the most valuable type-strain genomes for metagenomic binning, comparative biology and taxonomic classification.</title>
        <authorList>
            <person name="Goeker M."/>
        </authorList>
    </citation>
    <scope>NUCLEOTIDE SEQUENCE [LARGE SCALE GENOMIC DNA]</scope>
    <source>
        <strain evidence="3 4">DSM 1111</strain>
    </source>
</reference>
<feature type="repeat" description="TPR" evidence="1">
    <location>
        <begin position="130"/>
        <end position="163"/>
    </location>
</feature>
<feature type="chain" id="PRO_5047139257" evidence="2">
    <location>
        <begin position="24"/>
        <end position="192"/>
    </location>
</feature>
<keyword evidence="1" id="KW-0802">TPR repeat</keyword>
<sequence length="192" mass="21375">MFRNIVKYLAVMAFVLQAPFAGAKEIPMWEGLIKSEQQKRADTELIEAARKAGAGTLDKATYRAIQLGWQFVAQGDPDMAIKRFNQAWLFEPANADIHWGFAVATALQGAPLSTVERHFAKAESLKKNDAALFADHGRILQQRGENERAIEYFKKSLSINPDHRDAHVGMVLASAALGDMKTAEEHRRLLGK</sequence>
<accession>A0ABU0G1S1</accession>
<dbReference type="RefSeq" id="WP_307368450.1">
    <property type="nucleotide sequence ID" value="NZ_JAUSUW010000001.1"/>
</dbReference>
<dbReference type="Proteomes" id="UP001238496">
    <property type="component" value="Unassembled WGS sequence"/>
</dbReference>
<evidence type="ECO:0000313" key="3">
    <source>
        <dbReference type="EMBL" id="MDQ0419280.1"/>
    </source>
</evidence>
<comment type="caution">
    <text evidence="3">The sequence shown here is derived from an EMBL/GenBank/DDBJ whole genome shotgun (WGS) entry which is preliminary data.</text>
</comment>
<dbReference type="SUPFAM" id="SSF48452">
    <property type="entry name" value="TPR-like"/>
    <property type="match status" value="1"/>
</dbReference>
<keyword evidence="4" id="KW-1185">Reference proteome</keyword>
<dbReference type="PROSITE" id="PS50293">
    <property type="entry name" value="TPR_REGION"/>
    <property type="match status" value="1"/>
</dbReference>
<proteinExistence type="predicted"/>
<gene>
    <name evidence="3" type="ORF">J2045_000290</name>
</gene>
<dbReference type="Pfam" id="PF13181">
    <property type="entry name" value="TPR_8"/>
    <property type="match status" value="1"/>
</dbReference>
<organism evidence="3 4">
    <name type="scientific">Peteryoungia aggregata LMG 23059</name>
    <dbReference type="NCBI Taxonomy" id="1368425"/>
    <lineage>
        <taxon>Bacteria</taxon>
        <taxon>Pseudomonadati</taxon>
        <taxon>Pseudomonadota</taxon>
        <taxon>Alphaproteobacteria</taxon>
        <taxon>Hyphomicrobiales</taxon>
        <taxon>Rhizobiaceae</taxon>
        <taxon>Peteryoungia</taxon>
    </lineage>
</organism>